<organism evidence="3 4">
    <name type="scientific">Streptomyces meridianus</name>
    <dbReference type="NCBI Taxonomy" id="2938945"/>
    <lineage>
        <taxon>Bacteria</taxon>
        <taxon>Bacillati</taxon>
        <taxon>Actinomycetota</taxon>
        <taxon>Actinomycetes</taxon>
        <taxon>Kitasatosporales</taxon>
        <taxon>Streptomycetaceae</taxon>
        <taxon>Streptomyces</taxon>
    </lineage>
</organism>
<dbReference type="SUPFAM" id="SSF52038">
    <property type="entry name" value="Barstar-related"/>
    <property type="match status" value="1"/>
</dbReference>
<evidence type="ECO:0000256" key="1">
    <source>
        <dbReference type="ARBA" id="ARBA00006845"/>
    </source>
</evidence>
<name>A0ABT0X5L9_9ACTN</name>
<comment type="similarity">
    <text evidence="1">Belongs to the barstar family.</text>
</comment>
<evidence type="ECO:0000313" key="4">
    <source>
        <dbReference type="Proteomes" id="UP001167160"/>
    </source>
</evidence>
<feature type="domain" description="Barstar (barnase inhibitor)" evidence="2">
    <location>
        <begin position="6"/>
        <end position="89"/>
    </location>
</feature>
<comment type="caution">
    <text evidence="3">The sequence shown here is derived from an EMBL/GenBank/DDBJ whole genome shotgun (WGS) entry which is preliminary data.</text>
</comment>
<evidence type="ECO:0000259" key="2">
    <source>
        <dbReference type="Pfam" id="PF01337"/>
    </source>
</evidence>
<gene>
    <name evidence="3" type="ORF">M1E25_10815</name>
</gene>
<accession>A0ABT0X5L9</accession>
<dbReference type="InterPro" id="IPR000468">
    <property type="entry name" value="Barstar"/>
</dbReference>
<dbReference type="RefSeq" id="WP_251413248.1">
    <property type="nucleotide sequence ID" value="NZ_JAMQGM010000022.1"/>
</dbReference>
<sequence>MADELVVDLRGRDLSSLDDFWDAVAGPCGLPDWFGRNLDAWWDAVETRGISSVIDAHGVVVVKAYAQGLFGPGVTDGERLARVFTEATRARLDLDG</sequence>
<dbReference type="InterPro" id="IPR035905">
    <property type="entry name" value="Barstar-like_sf"/>
</dbReference>
<protein>
    <submittedName>
        <fullName evidence="3">Barstar family protein</fullName>
    </submittedName>
</protein>
<dbReference type="Proteomes" id="UP001167160">
    <property type="component" value="Unassembled WGS sequence"/>
</dbReference>
<dbReference type="Pfam" id="PF01337">
    <property type="entry name" value="Barstar"/>
    <property type="match status" value="1"/>
</dbReference>
<reference evidence="3" key="1">
    <citation type="journal article" date="2023" name="Int. J. Syst. Evol. Microbiol.">
        <title>Streptomyces meridianus sp. nov. isolated from brackish water of the Tagus estuary in Alcochete, Portugal.</title>
        <authorList>
            <person name="Santos J.D.N."/>
            <person name="Klimek D."/>
            <person name="Calusinska M."/>
            <person name="Lobo Da Cunha A."/>
            <person name="Catita J."/>
            <person name="Goncalves H."/>
            <person name="Gonzalez I."/>
            <person name="Reyes F."/>
            <person name="Lage O.M."/>
        </authorList>
    </citation>
    <scope>NUCLEOTIDE SEQUENCE</scope>
    <source>
        <strain evidence="3">MTZ3.1</strain>
    </source>
</reference>
<evidence type="ECO:0000313" key="3">
    <source>
        <dbReference type="EMBL" id="MCM2577839.1"/>
    </source>
</evidence>
<proteinExistence type="inferred from homology"/>
<keyword evidence="4" id="KW-1185">Reference proteome</keyword>
<dbReference type="Gene3D" id="3.30.370.10">
    <property type="entry name" value="Barstar-like"/>
    <property type="match status" value="1"/>
</dbReference>
<dbReference type="EMBL" id="JAMQGM010000022">
    <property type="protein sequence ID" value="MCM2577839.1"/>
    <property type="molecule type" value="Genomic_DNA"/>
</dbReference>